<evidence type="ECO:0000256" key="3">
    <source>
        <dbReference type="SAM" id="Coils"/>
    </source>
</evidence>
<reference evidence="4" key="1">
    <citation type="journal article" date="2023" name="Mol. Biol. Evol.">
        <title>Third-Generation Sequencing Reveals the Adaptive Role of the Epigenome in Three Deep-Sea Polychaetes.</title>
        <authorList>
            <person name="Perez M."/>
            <person name="Aroh O."/>
            <person name="Sun Y."/>
            <person name="Lan Y."/>
            <person name="Juniper S.K."/>
            <person name="Young C.R."/>
            <person name="Angers B."/>
            <person name="Qian P.Y."/>
        </authorList>
    </citation>
    <scope>NUCLEOTIDE SEQUENCE</scope>
    <source>
        <strain evidence="4">R07B-5</strain>
    </source>
</reference>
<feature type="coiled-coil region" evidence="3">
    <location>
        <begin position="101"/>
        <end position="138"/>
    </location>
</feature>
<evidence type="ECO:0000313" key="4">
    <source>
        <dbReference type="EMBL" id="KAK2193274.1"/>
    </source>
</evidence>
<evidence type="ECO:0000313" key="5">
    <source>
        <dbReference type="Proteomes" id="UP001209878"/>
    </source>
</evidence>
<evidence type="ECO:0000256" key="1">
    <source>
        <dbReference type="ARBA" id="ARBA00007584"/>
    </source>
</evidence>
<dbReference type="Proteomes" id="UP001209878">
    <property type="component" value="Unassembled WGS sequence"/>
</dbReference>
<keyword evidence="5" id="KW-1185">Reference proteome</keyword>
<comment type="caution">
    <text evidence="4">The sequence shown here is derived from an EMBL/GenBank/DDBJ whole genome shotgun (WGS) entry which is preliminary data.</text>
</comment>
<proteinExistence type="inferred from homology"/>
<evidence type="ECO:0008006" key="6">
    <source>
        <dbReference type="Google" id="ProtNLM"/>
    </source>
</evidence>
<keyword evidence="2 3" id="KW-0175">Coiled coil</keyword>
<dbReference type="AlphaFoldDB" id="A0AAD9PEB7"/>
<comment type="similarity">
    <text evidence="1">Belongs to the OPA3 family.</text>
</comment>
<dbReference type="Pfam" id="PF07047">
    <property type="entry name" value="OPA3"/>
    <property type="match status" value="1"/>
</dbReference>
<dbReference type="GO" id="GO:0005739">
    <property type="term" value="C:mitochondrion"/>
    <property type="evidence" value="ECO:0007669"/>
    <property type="project" value="TreeGrafter"/>
</dbReference>
<sequence>MAPFPVAKLVYLAVKQISKPVARVIKTRAKSNAFFRNYILLPPAQLYHKAEATVKLRILGIGKKVHVRKMDEDTAIELASEMLGEVIVFVVATATLYFEYRRQCRKDIMKEEKQNDRLTELEEVIVRLQGQMTEQSSQIEQIKHILEIGNSDVPATITDKKSGLVLRVEKKNKLGVEIV</sequence>
<organism evidence="4 5">
    <name type="scientific">Ridgeia piscesae</name>
    <name type="common">Tubeworm</name>
    <dbReference type="NCBI Taxonomy" id="27915"/>
    <lineage>
        <taxon>Eukaryota</taxon>
        <taxon>Metazoa</taxon>
        <taxon>Spiralia</taxon>
        <taxon>Lophotrochozoa</taxon>
        <taxon>Annelida</taxon>
        <taxon>Polychaeta</taxon>
        <taxon>Sedentaria</taxon>
        <taxon>Canalipalpata</taxon>
        <taxon>Sabellida</taxon>
        <taxon>Siboglinidae</taxon>
        <taxon>Ridgeia</taxon>
    </lineage>
</organism>
<dbReference type="InterPro" id="IPR010754">
    <property type="entry name" value="OPA3-like"/>
</dbReference>
<dbReference type="EMBL" id="JAODUO010000015">
    <property type="protein sequence ID" value="KAK2193274.1"/>
    <property type="molecule type" value="Genomic_DNA"/>
</dbReference>
<gene>
    <name evidence="4" type="ORF">NP493_16g07044</name>
</gene>
<dbReference type="PANTHER" id="PTHR12499:SF0">
    <property type="entry name" value="OPTIC ATROPHY 3 PROTEIN"/>
    <property type="match status" value="1"/>
</dbReference>
<dbReference type="PANTHER" id="PTHR12499">
    <property type="entry name" value="OPTIC ATROPHY 3 PROTEIN OPA3"/>
    <property type="match status" value="1"/>
</dbReference>
<protein>
    <recommendedName>
        <fullName evidence="6">OPA3-like protein</fullName>
    </recommendedName>
</protein>
<accession>A0AAD9PEB7</accession>
<evidence type="ECO:0000256" key="2">
    <source>
        <dbReference type="ARBA" id="ARBA00023054"/>
    </source>
</evidence>
<dbReference type="GO" id="GO:0019216">
    <property type="term" value="P:regulation of lipid metabolic process"/>
    <property type="evidence" value="ECO:0007669"/>
    <property type="project" value="TreeGrafter"/>
</dbReference>
<name>A0AAD9PEB7_RIDPI</name>